<evidence type="ECO:0000256" key="3">
    <source>
        <dbReference type="ARBA" id="ARBA00022884"/>
    </source>
</evidence>
<accession>A0A150TA52</accession>
<dbReference type="InterPro" id="IPR014717">
    <property type="entry name" value="Transl_elong_EF1B/ribsomal_bS6"/>
</dbReference>
<dbReference type="InterPro" id="IPR020814">
    <property type="entry name" value="Ribosomal_S6_plastid/chlpt"/>
</dbReference>
<dbReference type="GO" id="GO:0005840">
    <property type="term" value="C:ribosome"/>
    <property type="evidence" value="ECO:0007669"/>
    <property type="project" value="UniProtKB-KW"/>
</dbReference>
<dbReference type="InterPro" id="IPR035980">
    <property type="entry name" value="Ribosomal_bS6_sf"/>
</dbReference>
<evidence type="ECO:0000256" key="1">
    <source>
        <dbReference type="ARBA" id="ARBA00009512"/>
    </source>
</evidence>
<evidence type="ECO:0000256" key="6">
    <source>
        <dbReference type="ARBA" id="ARBA00035104"/>
    </source>
</evidence>
<keyword evidence="3 8" id="KW-0694">RNA-binding</keyword>
<feature type="compositionally biased region" description="Basic and acidic residues" evidence="9">
    <location>
        <begin position="134"/>
        <end position="154"/>
    </location>
</feature>
<dbReference type="Gene3D" id="3.30.70.60">
    <property type="match status" value="1"/>
</dbReference>
<protein>
    <recommendedName>
        <fullName evidence="7 8">Small ribosomal subunit protein bS6</fullName>
    </recommendedName>
</protein>
<evidence type="ECO:0000256" key="5">
    <source>
        <dbReference type="ARBA" id="ARBA00023274"/>
    </source>
</evidence>
<dbReference type="GO" id="GO:0003735">
    <property type="term" value="F:structural constituent of ribosome"/>
    <property type="evidence" value="ECO:0007669"/>
    <property type="project" value="InterPro"/>
</dbReference>
<dbReference type="EMBL" id="JEMC01000850">
    <property type="protein sequence ID" value="KYG01550.1"/>
    <property type="molecule type" value="Genomic_DNA"/>
</dbReference>
<dbReference type="SUPFAM" id="SSF54995">
    <property type="entry name" value="Ribosomal protein S6"/>
    <property type="match status" value="1"/>
</dbReference>
<evidence type="ECO:0000256" key="7">
    <source>
        <dbReference type="ARBA" id="ARBA00035294"/>
    </source>
</evidence>
<feature type="region of interest" description="Disordered" evidence="9">
    <location>
        <begin position="132"/>
        <end position="179"/>
    </location>
</feature>
<comment type="caution">
    <text evidence="10">The sequence shown here is derived from an EMBL/GenBank/DDBJ whole genome shotgun (WGS) entry which is preliminary data.</text>
</comment>
<dbReference type="PROSITE" id="PS01048">
    <property type="entry name" value="RIBOSOMAL_S6"/>
    <property type="match status" value="1"/>
</dbReference>
<dbReference type="GO" id="GO:1990904">
    <property type="term" value="C:ribonucleoprotein complex"/>
    <property type="evidence" value="ECO:0007669"/>
    <property type="project" value="UniProtKB-KW"/>
</dbReference>
<evidence type="ECO:0000256" key="4">
    <source>
        <dbReference type="ARBA" id="ARBA00022980"/>
    </source>
</evidence>
<dbReference type="NCBIfam" id="TIGR00166">
    <property type="entry name" value="S6"/>
    <property type="match status" value="1"/>
</dbReference>
<sequence length="179" mass="20159">MSRQVTAPGRAKEYETIYILRPDIDADGAERIGTRLAEVVTREAGRLTKVETWGRRRLAYDIAKHRRGVYVYLKYLGGGKVVSEIERNLRLADGVLKYQTVLVRNDVEVQGLTVADEDVKFERLELAPIEDDRDDSRERQLGLIEPERRVDRSSEAAPAGDIDEAEEGEAEGAADEEES</sequence>
<dbReference type="GO" id="GO:0006412">
    <property type="term" value="P:translation"/>
    <property type="evidence" value="ECO:0007669"/>
    <property type="project" value="UniProtKB-UniRule"/>
</dbReference>
<dbReference type="GO" id="GO:0005737">
    <property type="term" value="C:cytoplasm"/>
    <property type="evidence" value="ECO:0007669"/>
    <property type="project" value="UniProtKB-ARBA"/>
</dbReference>
<feature type="compositionally biased region" description="Acidic residues" evidence="9">
    <location>
        <begin position="161"/>
        <end position="179"/>
    </location>
</feature>
<dbReference type="GO" id="GO:0070181">
    <property type="term" value="F:small ribosomal subunit rRNA binding"/>
    <property type="evidence" value="ECO:0007669"/>
    <property type="project" value="TreeGrafter"/>
</dbReference>
<gene>
    <name evidence="8" type="primary">rpsF</name>
    <name evidence="10" type="ORF">BE18_15450</name>
</gene>
<evidence type="ECO:0000256" key="2">
    <source>
        <dbReference type="ARBA" id="ARBA00022730"/>
    </source>
</evidence>
<dbReference type="HAMAP" id="MF_00360">
    <property type="entry name" value="Ribosomal_bS6"/>
    <property type="match status" value="1"/>
</dbReference>
<dbReference type="Pfam" id="PF01250">
    <property type="entry name" value="Ribosomal_S6"/>
    <property type="match status" value="1"/>
</dbReference>
<dbReference type="Proteomes" id="UP000075515">
    <property type="component" value="Unassembled WGS sequence"/>
</dbReference>
<dbReference type="PANTHER" id="PTHR21011">
    <property type="entry name" value="MITOCHONDRIAL 28S RIBOSOMAL PROTEIN S6"/>
    <property type="match status" value="1"/>
</dbReference>
<comment type="similarity">
    <text evidence="1 8">Belongs to the bacterial ribosomal protein bS6 family.</text>
</comment>
<keyword evidence="4 8" id="KW-0689">Ribosomal protein</keyword>
<keyword evidence="5 8" id="KW-0687">Ribonucleoprotein</keyword>
<comment type="function">
    <text evidence="6 8">Binds together with bS18 to 16S ribosomal RNA.</text>
</comment>
<proteinExistence type="inferred from homology"/>
<reference evidence="10 11" key="1">
    <citation type="submission" date="2014-02" db="EMBL/GenBank/DDBJ databases">
        <title>The small core and large imbalanced accessory genome model reveals a collaborative survival strategy of Sorangium cellulosum strains in nature.</title>
        <authorList>
            <person name="Han K."/>
            <person name="Peng R."/>
            <person name="Blom J."/>
            <person name="Li Y.-Z."/>
        </authorList>
    </citation>
    <scope>NUCLEOTIDE SEQUENCE [LARGE SCALE GENOMIC DNA]</scope>
    <source>
        <strain evidence="10 11">So0149</strain>
    </source>
</reference>
<dbReference type="PANTHER" id="PTHR21011:SF1">
    <property type="entry name" value="SMALL RIBOSOMAL SUBUNIT PROTEIN BS6M"/>
    <property type="match status" value="1"/>
</dbReference>
<dbReference type="AlphaFoldDB" id="A0A150TA52"/>
<organism evidence="10 11">
    <name type="scientific">Sorangium cellulosum</name>
    <name type="common">Polyangium cellulosum</name>
    <dbReference type="NCBI Taxonomy" id="56"/>
    <lineage>
        <taxon>Bacteria</taxon>
        <taxon>Pseudomonadati</taxon>
        <taxon>Myxococcota</taxon>
        <taxon>Polyangia</taxon>
        <taxon>Polyangiales</taxon>
        <taxon>Polyangiaceae</taxon>
        <taxon>Sorangium</taxon>
    </lineage>
</organism>
<name>A0A150TA52_SORCE</name>
<dbReference type="CDD" id="cd00473">
    <property type="entry name" value="bS6"/>
    <property type="match status" value="1"/>
</dbReference>
<evidence type="ECO:0000313" key="10">
    <source>
        <dbReference type="EMBL" id="KYG01550.1"/>
    </source>
</evidence>
<dbReference type="InterPro" id="IPR000529">
    <property type="entry name" value="Ribosomal_bS6"/>
</dbReference>
<dbReference type="InterPro" id="IPR020815">
    <property type="entry name" value="Ribosomal_bS6_CS"/>
</dbReference>
<evidence type="ECO:0000256" key="9">
    <source>
        <dbReference type="SAM" id="MobiDB-lite"/>
    </source>
</evidence>
<evidence type="ECO:0000313" key="11">
    <source>
        <dbReference type="Proteomes" id="UP000075515"/>
    </source>
</evidence>
<keyword evidence="2 8" id="KW-0699">rRNA-binding</keyword>
<evidence type="ECO:0000256" key="8">
    <source>
        <dbReference type="HAMAP-Rule" id="MF_00360"/>
    </source>
</evidence>